<keyword evidence="7" id="KW-0642">Proline metabolism</keyword>
<dbReference type="AlphaFoldDB" id="A0A229UQA5"/>
<feature type="binding site" evidence="9">
    <location>
        <position position="100"/>
    </location>
    <ligand>
        <name>substrate</name>
    </ligand>
</feature>
<keyword evidence="4 10" id="KW-0547">Nucleotide-binding</keyword>
<feature type="binding site" evidence="9">
    <location>
        <position position="290"/>
    </location>
    <ligand>
        <name>substrate</name>
    </ligand>
</feature>
<keyword evidence="5 10" id="KW-0274">FAD</keyword>
<evidence type="ECO:0000256" key="2">
    <source>
        <dbReference type="ARBA" id="ARBA00012695"/>
    </source>
</evidence>
<feature type="binding site" evidence="10">
    <location>
        <position position="135"/>
    </location>
    <ligand>
        <name>FAD</name>
        <dbReference type="ChEBI" id="CHEBI:57692"/>
    </ligand>
</feature>
<dbReference type="RefSeq" id="WP_094015541.1">
    <property type="nucleotide sequence ID" value="NZ_NMQW01000020.1"/>
</dbReference>
<feature type="binding site" evidence="10">
    <location>
        <begin position="189"/>
        <end position="191"/>
    </location>
    <ligand>
        <name>FAD</name>
        <dbReference type="ChEBI" id="CHEBI:57692"/>
    </ligand>
</feature>
<evidence type="ECO:0000256" key="4">
    <source>
        <dbReference type="ARBA" id="ARBA00022741"/>
    </source>
</evidence>
<name>A0A229UQA5_9BACL</name>
<comment type="catalytic activity">
    <reaction evidence="8">
        <text>L-proline + a quinone = (S)-1-pyrroline-5-carboxylate + a quinol + H(+)</text>
        <dbReference type="Rhea" id="RHEA:23784"/>
        <dbReference type="ChEBI" id="CHEBI:15378"/>
        <dbReference type="ChEBI" id="CHEBI:17388"/>
        <dbReference type="ChEBI" id="CHEBI:24646"/>
        <dbReference type="ChEBI" id="CHEBI:60039"/>
        <dbReference type="ChEBI" id="CHEBI:132124"/>
        <dbReference type="EC" id="1.5.5.2"/>
    </reaction>
</comment>
<dbReference type="SUPFAM" id="SSF51730">
    <property type="entry name" value="FAD-linked oxidoreductase"/>
    <property type="match status" value="1"/>
</dbReference>
<dbReference type="InterPro" id="IPR002872">
    <property type="entry name" value="Proline_DH_dom"/>
</dbReference>
<dbReference type="InterPro" id="IPR015659">
    <property type="entry name" value="Proline_oxidase"/>
</dbReference>
<evidence type="ECO:0000259" key="11">
    <source>
        <dbReference type="Pfam" id="PF01619"/>
    </source>
</evidence>
<evidence type="ECO:0000256" key="7">
    <source>
        <dbReference type="ARBA" id="ARBA00023062"/>
    </source>
</evidence>
<dbReference type="GO" id="GO:0000166">
    <property type="term" value="F:nucleotide binding"/>
    <property type="evidence" value="ECO:0007669"/>
    <property type="project" value="UniProtKB-KW"/>
</dbReference>
<reference evidence="12 13" key="1">
    <citation type="submission" date="2017-07" db="EMBL/GenBank/DDBJ databases">
        <title>Genome sequencing and assembly of Paenibacillus rigui.</title>
        <authorList>
            <person name="Mayilraj S."/>
        </authorList>
    </citation>
    <scope>NUCLEOTIDE SEQUENCE [LARGE SCALE GENOMIC DNA]</scope>
    <source>
        <strain evidence="12 13">JCM 16352</strain>
    </source>
</reference>
<evidence type="ECO:0000313" key="12">
    <source>
        <dbReference type="EMBL" id="OXM85550.1"/>
    </source>
</evidence>
<proteinExistence type="predicted"/>
<dbReference type="PANTHER" id="PTHR13914">
    <property type="entry name" value="PROLINE OXIDASE"/>
    <property type="match status" value="1"/>
</dbReference>
<dbReference type="UniPathway" id="UPA00261">
    <property type="reaction ID" value="UER00373"/>
</dbReference>
<keyword evidence="13" id="KW-1185">Reference proteome</keyword>
<evidence type="ECO:0000256" key="9">
    <source>
        <dbReference type="PIRSR" id="PIRSR000196-1"/>
    </source>
</evidence>
<dbReference type="PIRSF" id="PIRSF000196">
    <property type="entry name" value="Pro_dehydrog"/>
    <property type="match status" value="1"/>
</dbReference>
<evidence type="ECO:0000256" key="3">
    <source>
        <dbReference type="ARBA" id="ARBA00022630"/>
    </source>
</evidence>
<comment type="pathway">
    <text evidence="1">Amino-acid degradation; L-proline degradation into L-glutamate; L-glutamate from L-proline: step 1/2.</text>
</comment>
<feature type="binding site" evidence="10">
    <location>
        <position position="165"/>
    </location>
    <ligand>
        <name>FAD</name>
        <dbReference type="ChEBI" id="CHEBI:57692"/>
    </ligand>
</feature>
<sequence>MKTGSLFRRVFLKIAAMEAVKSRFERYGPRIGVRRFIAADTLEEVVPQVRTLNRQGLAVTLDYLGESIVDPALADAASDQIIRMLGTIAEHDLNAHISIKLTQLGFQGDPLNCLKRMERIVAAAQYYNNFVRIDMEDSTLTDATLELFHSLLERCGKQHVGTVIQAYLYRSPQDMKLLGGLDANVRIVKGAYREPAHIAFPRKRDVDRQFMELVKLHLAGGHYTAVATHDDELIAEVKAYTSLYGISRSQFEFQMLYGIGTAMQLQLVQEGYRVRVYTPFGRQWYPYFTRRIAERPANLGFVLRGLLRK</sequence>
<dbReference type="GO" id="GO:0004657">
    <property type="term" value="F:proline dehydrogenase activity"/>
    <property type="evidence" value="ECO:0007669"/>
    <property type="project" value="UniProtKB-EC"/>
</dbReference>
<evidence type="ECO:0000256" key="10">
    <source>
        <dbReference type="PIRSR" id="PIRSR000196-2"/>
    </source>
</evidence>
<dbReference type="EMBL" id="NMQW01000020">
    <property type="protein sequence ID" value="OXM85550.1"/>
    <property type="molecule type" value="Genomic_DNA"/>
</dbReference>
<keyword evidence="6" id="KW-0560">Oxidoreductase</keyword>
<dbReference type="PANTHER" id="PTHR13914:SF0">
    <property type="entry name" value="PROLINE DEHYDROGENASE 1, MITOCHONDRIAL"/>
    <property type="match status" value="1"/>
</dbReference>
<protein>
    <recommendedName>
        <fullName evidence="2">proline dehydrogenase</fullName>
        <ecNumber evidence="2">1.5.5.2</ecNumber>
    </recommendedName>
</protein>
<accession>A0A229UQA5</accession>
<feature type="domain" description="Proline dehydrogenase" evidence="11">
    <location>
        <begin position="48"/>
        <end position="302"/>
    </location>
</feature>
<comment type="cofactor">
    <cofactor evidence="10">
        <name>FAD</name>
        <dbReference type="ChEBI" id="CHEBI:57692"/>
    </cofactor>
    <text evidence="10">Binds 1 FAD per subunit.</text>
</comment>
<evidence type="ECO:0000256" key="5">
    <source>
        <dbReference type="ARBA" id="ARBA00022827"/>
    </source>
</evidence>
<organism evidence="12 13">
    <name type="scientific">Paenibacillus rigui</name>
    <dbReference type="NCBI Taxonomy" id="554312"/>
    <lineage>
        <taxon>Bacteria</taxon>
        <taxon>Bacillati</taxon>
        <taxon>Bacillota</taxon>
        <taxon>Bacilli</taxon>
        <taxon>Bacillales</taxon>
        <taxon>Paenibacillaceae</taxon>
        <taxon>Paenibacillus</taxon>
    </lineage>
</organism>
<dbReference type="InterPro" id="IPR029041">
    <property type="entry name" value="FAD-linked_oxidoreductase-like"/>
</dbReference>
<evidence type="ECO:0000256" key="8">
    <source>
        <dbReference type="ARBA" id="ARBA00048779"/>
    </source>
</evidence>
<gene>
    <name evidence="12" type="ORF">CF651_14255</name>
</gene>
<comment type="caution">
    <text evidence="12">The sequence shown here is derived from an EMBL/GenBank/DDBJ whole genome shotgun (WGS) entry which is preliminary data.</text>
</comment>
<feature type="binding site" evidence="9">
    <location>
        <position position="291"/>
    </location>
    <ligand>
        <name>substrate</name>
    </ligand>
</feature>
<dbReference type="EC" id="1.5.5.2" evidence="2"/>
<keyword evidence="3" id="KW-0285">Flavoprotein</keyword>
<dbReference type="GO" id="GO:0010133">
    <property type="term" value="P:L-proline catabolic process to L-glutamate"/>
    <property type="evidence" value="ECO:0007669"/>
    <property type="project" value="UniProtKB-UniPathway"/>
</dbReference>
<evidence type="ECO:0000256" key="6">
    <source>
        <dbReference type="ARBA" id="ARBA00023002"/>
    </source>
</evidence>
<dbReference type="Proteomes" id="UP000215509">
    <property type="component" value="Unassembled WGS sequence"/>
</dbReference>
<feature type="binding site" evidence="10">
    <location>
        <begin position="228"/>
        <end position="229"/>
    </location>
    <ligand>
        <name>FAD</name>
        <dbReference type="ChEBI" id="CHEBI:57692"/>
    </ligand>
</feature>
<dbReference type="Gene3D" id="3.20.20.220">
    <property type="match status" value="1"/>
</dbReference>
<evidence type="ECO:0000313" key="13">
    <source>
        <dbReference type="Proteomes" id="UP000215509"/>
    </source>
</evidence>
<evidence type="ECO:0000256" key="1">
    <source>
        <dbReference type="ARBA" id="ARBA00004739"/>
    </source>
</evidence>
<dbReference type="Pfam" id="PF01619">
    <property type="entry name" value="Pro_dh"/>
    <property type="match status" value="1"/>
</dbReference>
<dbReference type="OrthoDB" id="9773461at2"/>
<dbReference type="InterPro" id="IPR008219">
    <property type="entry name" value="PRODH_bac_arc"/>
</dbReference>
<feature type="binding site" evidence="10">
    <location>
        <position position="203"/>
    </location>
    <ligand>
        <name>FAD</name>
        <dbReference type="ChEBI" id="CHEBI:57692"/>
    </ligand>
</feature>